<name>A0A069SGX4_PHOVU</name>
<keyword evidence="2 6" id="KW-0812">Transmembrane</keyword>
<dbReference type="InterPro" id="IPR006260">
    <property type="entry name" value="TonB/TolA_C"/>
</dbReference>
<evidence type="ECO:0000256" key="4">
    <source>
        <dbReference type="ARBA" id="ARBA00023136"/>
    </source>
</evidence>
<evidence type="ECO:0000256" key="5">
    <source>
        <dbReference type="SAM" id="MobiDB-lite"/>
    </source>
</evidence>
<accession>A0A069SGX4</accession>
<feature type="compositionally biased region" description="Gly residues" evidence="5">
    <location>
        <begin position="180"/>
        <end position="189"/>
    </location>
</feature>
<feature type="region of interest" description="Disordered" evidence="5">
    <location>
        <begin position="89"/>
        <end position="149"/>
    </location>
</feature>
<comment type="caution">
    <text evidence="7">The sequence shown here is derived from an EMBL/GenBank/DDBJ whole genome shotgun (WGS) entry which is preliminary data.</text>
</comment>
<evidence type="ECO:0000313" key="8">
    <source>
        <dbReference type="Proteomes" id="UP000027661"/>
    </source>
</evidence>
<dbReference type="Gene3D" id="3.30.1150.10">
    <property type="match status" value="1"/>
</dbReference>
<organism evidence="7 8">
    <name type="scientific">Phocaeicola vulgatus str. 3975 RP4</name>
    <dbReference type="NCBI Taxonomy" id="1339352"/>
    <lineage>
        <taxon>Bacteria</taxon>
        <taxon>Pseudomonadati</taxon>
        <taxon>Bacteroidota</taxon>
        <taxon>Bacteroidia</taxon>
        <taxon>Bacteroidales</taxon>
        <taxon>Bacteroidaceae</taxon>
        <taxon>Phocaeicola</taxon>
    </lineage>
</organism>
<keyword evidence="4 6" id="KW-0472">Membrane</keyword>
<evidence type="ECO:0000256" key="3">
    <source>
        <dbReference type="ARBA" id="ARBA00022989"/>
    </source>
</evidence>
<evidence type="ECO:0000256" key="2">
    <source>
        <dbReference type="ARBA" id="ARBA00022692"/>
    </source>
</evidence>
<feature type="region of interest" description="Disordered" evidence="5">
    <location>
        <begin position="172"/>
        <end position="208"/>
    </location>
</feature>
<evidence type="ECO:0000313" key="7">
    <source>
        <dbReference type="EMBL" id="KDS52999.1"/>
    </source>
</evidence>
<reference evidence="7 8" key="1">
    <citation type="submission" date="2014-04" db="EMBL/GenBank/DDBJ databases">
        <authorList>
            <person name="Sears C."/>
            <person name="Carroll K."/>
            <person name="Sack B.R."/>
            <person name="Qadri F."/>
            <person name="Myers L.L."/>
            <person name="Chung G.-T."/>
            <person name="Escheverria P."/>
            <person name="Fraser C.M."/>
            <person name="Sadzewicz L."/>
            <person name="Shefchek K.A."/>
            <person name="Tallon L."/>
            <person name="Das S.P."/>
            <person name="Daugherty S."/>
            <person name="Mongodin E.F."/>
        </authorList>
    </citation>
    <scope>NUCLEOTIDE SEQUENCE [LARGE SCALE GENOMIC DNA]</scope>
    <source>
        <strain evidence="7 8">3975 RP4</strain>
    </source>
</reference>
<keyword evidence="3 6" id="KW-1133">Transmembrane helix</keyword>
<dbReference type="Proteomes" id="UP000027661">
    <property type="component" value="Unassembled WGS sequence"/>
</dbReference>
<dbReference type="NCBIfam" id="TIGR01352">
    <property type="entry name" value="tonB_Cterm"/>
    <property type="match status" value="1"/>
</dbReference>
<dbReference type="EMBL" id="JNHM01000032">
    <property type="protein sequence ID" value="KDS52999.1"/>
    <property type="molecule type" value="Genomic_DNA"/>
</dbReference>
<feature type="transmembrane region" description="Helical" evidence="6">
    <location>
        <begin position="6"/>
        <end position="28"/>
    </location>
</feature>
<evidence type="ECO:0000256" key="6">
    <source>
        <dbReference type="SAM" id="Phobius"/>
    </source>
</evidence>
<gene>
    <name evidence="7" type="ORF">M099_2772</name>
</gene>
<comment type="subcellular location">
    <subcellularLocation>
        <location evidence="1">Membrane</location>
        <topology evidence="1">Single-pass membrane protein</topology>
    </subcellularLocation>
</comment>
<evidence type="ECO:0000256" key="1">
    <source>
        <dbReference type="ARBA" id="ARBA00004167"/>
    </source>
</evidence>
<dbReference type="RefSeq" id="WP_005850928.1">
    <property type="nucleotide sequence ID" value="NZ_JNHM01000032.1"/>
</dbReference>
<feature type="compositionally biased region" description="Low complexity" evidence="5">
    <location>
        <begin position="190"/>
        <end position="200"/>
    </location>
</feature>
<protein>
    <submittedName>
        <fullName evidence="7">TonB family C-terminal domain protein</fullName>
    </submittedName>
</protein>
<feature type="compositionally biased region" description="Basic and acidic residues" evidence="5">
    <location>
        <begin position="101"/>
        <end position="149"/>
    </location>
</feature>
<proteinExistence type="predicted"/>
<dbReference type="PATRIC" id="fig|1339352.3.peg.2666"/>
<dbReference type="AlphaFoldDB" id="A0A069SGX4"/>
<dbReference type="GO" id="GO:0016020">
    <property type="term" value="C:membrane"/>
    <property type="evidence" value="ECO:0007669"/>
    <property type="project" value="UniProtKB-SubCell"/>
</dbReference>
<sequence>MKKNKITGLIGTAVLHILLLILLLVIAIRRPQVQEEGGVPVMLGNTELSQGNADPYTLTDIDIMNEPEAPAPDVSEPETVPPVEAKEEIITQTEEETVAVPKKEPKKETPKKEKPKKETPKKDVPKKEAVKPKEKTEAEKRAEAEKAAAEKKAAAERAAAEAAAKKIAGAFGKGTQMGNKGTGTTGSGLEGSPTGNSSEGKSGGVGGYGTFDLNGRSLGSGGLPMPVYNVQDEGRVVVTITVNPAGQVISTSINKRTNTVNASLRKAAEEAARKARFNQVDGVNNQTGTITYYFKLK</sequence>